<name>A0A9I9DFC9_CUCME</name>
<dbReference type="Pfam" id="PF12627">
    <property type="entry name" value="PolyA_pol_RNAbd"/>
    <property type="match status" value="1"/>
</dbReference>
<feature type="domain" description="Poly A polymerase head" evidence="6">
    <location>
        <begin position="171"/>
        <end position="268"/>
    </location>
</feature>
<evidence type="ECO:0000259" key="6">
    <source>
        <dbReference type="Pfam" id="PF01743"/>
    </source>
</evidence>
<evidence type="ECO:0000313" key="8">
    <source>
        <dbReference type="EnsemblPlants" id="MELO3C017806.2.1"/>
    </source>
</evidence>
<dbReference type="InterPro" id="IPR043519">
    <property type="entry name" value="NT_sf"/>
</dbReference>
<dbReference type="Gene3D" id="1.10.3090.10">
    <property type="entry name" value="cca-adding enzyme, domain 2"/>
    <property type="match status" value="1"/>
</dbReference>
<evidence type="ECO:0000256" key="2">
    <source>
        <dbReference type="ARBA" id="ARBA00022679"/>
    </source>
</evidence>
<dbReference type="InterPro" id="IPR002646">
    <property type="entry name" value="PolA_pol_head_dom"/>
</dbReference>
<dbReference type="PANTHER" id="PTHR43051:SF3">
    <property type="entry name" value="POLYNUCLEOTIDE ADENYLYLTRANSFERASE FAMILY PROTEIN"/>
    <property type="match status" value="1"/>
</dbReference>
<comment type="similarity">
    <text evidence="1 4">Belongs to the tRNA nucleotidyltransferase/poly(A) polymerase family.</text>
</comment>
<keyword evidence="3" id="KW-0547">Nucleotide-binding</keyword>
<protein>
    <recommendedName>
        <fullName evidence="9">Poly(A) polymerase I</fullName>
    </recommendedName>
</protein>
<evidence type="ECO:0000256" key="5">
    <source>
        <dbReference type="SAM" id="MobiDB-lite"/>
    </source>
</evidence>
<dbReference type="CDD" id="cd05398">
    <property type="entry name" value="NT_ClassII-CCAase"/>
    <property type="match status" value="1"/>
</dbReference>
<sequence>MAMAFSATGLAQRIPYSRSPLLFCIRKARVQSSVAIGSAAESAILCKEQDKDCISFALRRKEIKQSDSSIPQWKALSSEDLGIDSSMISKATRVVLDGLRKQGYEVYLVGGCVRDLILKRIPKDFDVITSAQLKEIYSKNKREQPKGKGQEGPPREKLKNKGLPIVENHRKVVRKIFARCLVVGKRFPICHVHVSGTFVEVSSFSTSGSRNGFNNYINKPSNLSEPDYIRWENCSRRDFTINSLMYDPYNKVVYDYLGAMEDIRKSKVACNFNVLNSNSSARILRGVRIAARLGFHFTKDIALSIKELSCSVLKLDKGRLLMEMNYMLAFGSAEASLRLLWRFGLLEILLPIQASYFVSQGFRRRDARSNMLLETNLYNSSKIQERTTIALLAFHKALVDQPQDPVVVAALSLAINNGGSLFEAVEIAQNISQPHASFHEIVESNHKESDYSLAEQVIDLADSVNTVLWKMTNSQYVSQAMIKYPQAPWSDLVFISQPLSTSVCKIFECIRSYNKNVSVPKISRINHYALARGNLPEVRHAFARIVFDTVYPRNQNGQFNNVEPNER</sequence>
<keyword evidence="2 4" id="KW-0808">Transferase</keyword>
<evidence type="ECO:0000256" key="1">
    <source>
        <dbReference type="ARBA" id="ARBA00007265"/>
    </source>
</evidence>
<dbReference type="GO" id="GO:0016779">
    <property type="term" value="F:nucleotidyltransferase activity"/>
    <property type="evidence" value="ECO:0007669"/>
    <property type="project" value="InterPro"/>
</dbReference>
<proteinExistence type="inferred from homology"/>
<feature type="domain" description="Poly A polymerase head" evidence="6">
    <location>
        <begin position="106"/>
        <end position="139"/>
    </location>
</feature>
<evidence type="ECO:0000256" key="4">
    <source>
        <dbReference type="RuleBase" id="RU003953"/>
    </source>
</evidence>
<dbReference type="GO" id="GO:0003723">
    <property type="term" value="F:RNA binding"/>
    <property type="evidence" value="ECO:0007669"/>
    <property type="project" value="UniProtKB-KW"/>
</dbReference>
<evidence type="ECO:0000256" key="3">
    <source>
        <dbReference type="ARBA" id="ARBA00022741"/>
    </source>
</evidence>
<evidence type="ECO:0000259" key="7">
    <source>
        <dbReference type="Pfam" id="PF12627"/>
    </source>
</evidence>
<dbReference type="GO" id="GO:0000166">
    <property type="term" value="F:nucleotide binding"/>
    <property type="evidence" value="ECO:0007669"/>
    <property type="project" value="UniProtKB-KW"/>
</dbReference>
<evidence type="ECO:0008006" key="9">
    <source>
        <dbReference type="Google" id="ProtNLM"/>
    </source>
</evidence>
<dbReference type="InterPro" id="IPR052191">
    <property type="entry name" value="tRNA_ntf/polyA_polymerase_I"/>
</dbReference>
<feature type="domain" description="tRNA nucleotidyltransferase/poly(A) polymerase RNA and SrmB- binding" evidence="7">
    <location>
        <begin position="294"/>
        <end position="355"/>
    </location>
</feature>
<dbReference type="SUPFAM" id="SSF81301">
    <property type="entry name" value="Nucleotidyltransferase"/>
    <property type="match status" value="1"/>
</dbReference>
<dbReference type="EnsemblPlants" id="MELO3C017806.2.1">
    <property type="protein sequence ID" value="MELO3C017806.2.1"/>
    <property type="gene ID" value="MELO3C017806.2"/>
</dbReference>
<dbReference type="PANTHER" id="PTHR43051">
    <property type="entry name" value="POLYNUCLEOTIDE ADENYLYLTRANSFERASE FAMILY PROTEIN"/>
    <property type="match status" value="1"/>
</dbReference>
<dbReference type="InterPro" id="IPR032828">
    <property type="entry name" value="PolyA_RNA-bd"/>
</dbReference>
<reference evidence="8" key="1">
    <citation type="submission" date="2023-03" db="UniProtKB">
        <authorList>
            <consortium name="EnsemblPlants"/>
        </authorList>
    </citation>
    <scope>IDENTIFICATION</scope>
</reference>
<dbReference type="Gramene" id="MELO3C017806.2.1">
    <property type="protein sequence ID" value="MELO3C017806.2.1"/>
    <property type="gene ID" value="MELO3C017806.2"/>
</dbReference>
<dbReference type="SUPFAM" id="SSF81891">
    <property type="entry name" value="Poly A polymerase C-terminal region-like"/>
    <property type="match status" value="1"/>
</dbReference>
<dbReference type="Gene3D" id="3.30.460.10">
    <property type="entry name" value="Beta Polymerase, domain 2"/>
    <property type="match status" value="2"/>
</dbReference>
<dbReference type="GO" id="GO:0001680">
    <property type="term" value="P:tRNA 3'-terminal CCA addition"/>
    <property type="evidence" value="ECO:0007669"/>
    <property type="project" value="UniProtKB-ARBA"/>
</dbReference>
<keyword evidence="4" id="KW-0694">RNA-binding</keyword>
<dbReference type="AlphaFoldDB" id="A0A9I9DFC9"/>
<dbReference type="Pfam" id="PF01743">
    <property type="entry name" value="PolyA_pol"/>
    <property type="match status" value="2"/>
</dbReference>
<organism evidence="8">
    <name type="scientific">Cucumis melo</name>
    <name type="common">Muskmelon</name>
    <dbReference type="NCBI Taxonomy" id="3656"/>
    <lineage>
        <taxon>Eukaryota</taxon>
        <taxon>Viridiplantae</taxon>
        <taxon>Streptophyta</taxon>
        <taxon>Embryophyta</taxon>
        <taxon>Tracheophyta</taxon>
        <taxon>Spermatophyta</taxon>
        <taxon>Magnoliopsida</taxon>
        <taxon>eudicotyledons</taxon>
        <taxon>Gunneridae</taxon>
        <taxon>Pentapetalae</taxon>
        <taxon>rosids</taxon>
        <taxon>fabids</taxon>
        <taxon>Cucurbitales</taxon>
        <taxon>Cucurbitaceae</taxon>
        <taxon>Benincaseae</taxon>
        <taxon>Cucumis</taxon>
    </lineage>
</organism>
<accession>A0A9I9DFC9</accession>
<feature type="region of interest" description="Disordered" evidence="5">
    <location>
        <begin position="139"/>
        <end position="161"/>
    </location>
</feature>
<feature type="compositionally biased region" description="Basic and acidic residues" evidence="5">
    <location>
        <begin position="139"/>
        <end position="159"/>
    </location>
</feature>